<evidence type="ECO:0000256" key="5">
    <source>
        <dbReference type="ARBA" id="ARBA00023315"/>
    </source>
</evidence>
<dbReference type="InterPro" id="IPR005490">
    <property type="entry name" value="LD_TPept_cat_dom"/>
</dbReference>
<dbReference type="CDD" id="cd16913">
    <property type="entry name" value="YkuD_like"/>
    <property type="match status" value="1"/>
</dbReference>
<sequence>METVRTAGAVAGRGRRARRSATALLVGGVLLLGTAACNDDNGGGGSTDAKGTAGATAGTGGGGGGGSTADAAPKTSAAQLTVTPADGAADVQPKDGLQVAVASGKLTSVAVTDKNGKAVAGKISDDGLSWKPTGQLAVGTTYTVAAQAVDSAGLVAASTTSFTTLTPAKTASTNDNIADNGTYGVGMIVSVRFGKAIKNKEAVEAGVTVTGSDGTVARGHWFGNQRLDFRPENFWAPGTKVTVKYRLKNVEVAPGVYGDIDKDEPFTIGRYQVSTVDAAAHTMTVDHGGGRTEVVPITAGNDDNPSWNGTMVISSKEPVTRMNSATVANVKGAEYDVADVPHAMRLTTSGTYVHGNYWSSAFGKSNASHGCVGLADAKGGSDSSNGGKFFKSSMIGDVVKIKNSKGQTVAGDNGWSGWTVPWSKW</sequence>
<keyword evidence="3 7" id="KW-0133">Cell shape</keyword>
<protein>
    <submittedName>
        <fullName evidence="9">Ig-like domain-containing protein</fullName>
    </submittedName>
</protein>
<dbReference type="InterPro" id="IPR050979">
    <property type="entry name" value="LD-transpeptidase"/>
</dbReference>
<keyword evidence="5" id="KW-0012">Acyltransferase</keyword>
<evidence type="ECO:0000259" key="8">
    <source>
        <dbReference type="PROSITE" id="PS52029"/>
    </source>
</evidence>
<dbReference type="RefSeq" id="WP_380317541.1">
    <property type="nucleotide sequence ID" value="NZ_JBHYPW010000004.1"/>
</dbReference>
<dbReference type="SUPFAM" id="SSF141523">
    <property type="entry name" value="L,D-transpeptidase catalytic domain-like"/>
    <property type="match status" value="1"/>
</dbReference>
<evidence type="ECO:0000256" key="3">
    <source>
        <dbReference type="ARBA" id="ARBA00022960"/>
    </source>
</evidence>
<comment type="caution">
    <text evidence="9">The sequence shown here is derived from an EMBL/GenBank/DDBJ whole genome shotgun (WGS) entry which is preliminary data.</text>
</comment>
<dbReference type="PROSITE" id="PS52029">
    <property type="entry name" value="LD_TPASE"/>
    <property type="match status" value="1"/>
</dbReference>
<evidence type="ECO:0000256" key="2">
    <source>
        <dbReference type="ARBA" id="ARBA00022679"/>
    </source>
</evidence>
<feature type="active site" description="Nucleophile" evidence="7">
    <location>
        <position position="371"/>
    </location>
</feature>
<keyword evidence="4 7" id="KW-0573">Peptidoglycan synthesis</keyword>
<dbReference type="Proteomes" id="UP001599542">
    <property type="component" value="Unassembled WGS sequence"/>
</dbReference>
<feature type="domain" description="L,D-TPase catalytic" evidence="8">
    <location>
        <begin position="272"/>
        <end position="402"/>
    </location>
</feature>
<keyword evidence="2" id="KW-0808">Transferase</keyword>
<dbReference type="Pfam" id="PF17964">
    <property type="entry name" value="Big_10"/>
    <property type="match status" value="1"/>
</dbReference>
<evidence type="ECO:0000256" key="1">
    <source>
        <dbReference type="ARBA" id="ARBA00004752"/>
    </source>
</evidence>
<evidence type="ECO:0000313" key="10">
    <source>
        <dbReference type="Proteomes" id="UP001599542"/>
    </source>
</evidence>
<dbReference type="Gene3D" id="2.40.440.10">
    <property type="entry name" value="L,D-transpeptidase catalytic domain-like"/>
    <property type="match status" value="1"/>
</dbReference>
<dbReference type="Gene3D" id="2.60.40.3780">
    <property type="match status" value="1"/>
</dbReference>
<keyword evidence="6 7" id="KW-0961">Cell wall biogenesis/degradation</keyword>
<dbReference type="InterPro" id="IPR041280">
    <property type="entry name" value="Big_10"/>
</dbReference>
<dbReference type="Pfam" id="PF03734">
    <property type="entry name" value="YkuD"/>
    <property type="match status" value="1"/>
</dbReference>
<comment type="pathway">
    <text evidence="1 7">Cell wall biogenesis; peptidoglycan biosynthesis.</text>
</comment>
<dbReference type="PANTHER" id="PTHR30582">
    <property type="entry name" value="L,D-TRANSPEPTIDASE"/>
    <property type="match status" value="1"/>
</dbReference>
<dbReference type="InterPro" id="IPR038063">
    <property type="entry name" value="Transpep_catalytic_dom"/>
</dbReference>
<accession>A0ABW6GKY1</accession>
<reference evidence="9 10" key="1">
    <citation type="submission" date="2024-09" db="EMBL/GenBank/DDBJ databases">
        <title>The Natural Products Discovery Center: Release of the First 8490 Sequenced Strains for Exploring Actinobacteria Biosynthetic Diversity.</title>
        <authorList>
            <person name="Kalkreuter E."/>
            <person name="Kautsar S.A."/>
            <person name="Yang D."/>
            <person name="Bader C.D."/>
            <person name="Teijaro C.N."/>
            <person name="Fluegel L."/>
            <person name="Davis C.M."/>
            <person name="Simpson J.R."/>
            <person name="Lauterbach L."/>
            <person name="Steele A.D."/>
            <person name="Gui C."/>
            <person name="Meng S."/>
            <person name="Li G."/>
            <person name="Viehrig K."/>
            <person name="Ye F."/>
            <person name="Su P."/>
            <person name="Kiefer A.F."/>
            <person name="Nichols A."/>
            <person name="Cepeda A.J."/>
            <person name="Yan W."/>
            <person name="Fan B."/>
            <person name="Jiang Y."/>
            <person name="Adhikari A."/>
            <person name="Zheng C.-J."/>
            <person name="Schuster L."/>
            <person name="Cowan T.M."/>
            <person name="Smanski M.J."/>
            <person name="Chevrette M.G."/>
            <person name="De Carvalho L.P.S."/>
            <person name="Shen B."/>
        </authorList>
    </citation>
    <scope>NUCLEOTIDE SEQUENCE [LARGE SCALE GENOMIC DNA]</scope>
    <source>
        <strain evidence="9 10">NPDC058753</strain>
    </source>
</reference>
<dbReference type="PANTHER" id="PTHR30582:SF2">
    <property type="entry name" value="L,D-TRANSPEPTIDASE YCIB-RELATED"/>
    <property type="match status" value="1"/>
</dbReference>
<evidence type="ECO:0000256" key="4">
    <source>
        <dbReference type="ARBA" id="ARBA00022984"/>
    </source>
</evidence>
<feature type="active site" description="Proton donor/acceptor" evidence="7">
    <location>
        <position position="354"/>
    </location>
</feature>
<evidence type="ECO:0000313" key="9">
    <source>
        <dbReference type="EMBL" id="MFE1353407.1"/>
    </source>
</evidence>
<organism evidence="9 10">
    <name type="scientific">Kitasatospora phosalacinea</name>
    <dbReference type="NCBI Taxonomy" id="2065"/>
    <lineage>
        <taxon>Bacteria</taxon>
        <taxon>Bacillati</taxon>
        <taxon>Actinomycetota</taxon>
        <taxon>Actinomycetes</taxon>
        <taxon>Kitasatosporales</taxon>
        <taxon>Streptomycetaceae</taxon>
        <taxon>Kitasatospora</taxon>
    </lineage>
</organism>
<evidence type="ECO:0000256" key="6">
    <source>
        <dbReference type="ARBA" id="ARBA00023316"/>
    </source>
</evidence>
<name>A0ABW6GKY1_9ACTN</name>
<keyword evidence="10" id="KW-1185">Reference proteome</keyword>
<proteinExistence type="predicted"/>
<evidence type="ECO:0000256" key="7">
    <source>
        <dbReference type="PROSITE-ProRule" id="PRU01373"/>
    </source>
</evidence>
<dbReference type="Gene3D" id="2.60.40.3710">
    <property type="match status" value="1"/>
</dbReference>
<gene>
    <name evidence="9" type="ORF">ACFW6T_15610</name>
</gene>
<dbReference type="EMBL" id="JBHYPX010000028">
    <property type="protein sequence ID" value="MFE1353407.1"/>
    <property type="molecule type" value="Genomic_DNA"/>
</dbReference>